<dbReference type="Proteomes" id="UP000030671">
    <property type="component" value="Unassembled WGS sequence"/>
</dbReference>
<evidence type="ECO:0000313" key="3">
    <source>
        <dbReference type="EMBL" id="ETW75837.1"/>
    </source>
</evidence>
<evidence type="ECO:0000259" key="2">
    <source>
        <dbReference type="Pfam" id="PF01979"/>
    </source>
</evidence>
<dbReference type="HOGENOM" id="CLU_012358_11_2_1"/>
<dbReference type="RefSeq" id="XP_009551847.1">
    <property type="nucleotide sequence ID" value="XM_009553552.1"/>
</dbReference>
<dbReference type="Gene3D" id="3.20.20.140">
    <property type="entry name" value="Metal-dependent hydrolases"/>
    <property type="match status" value="1"/>
</dbReference>
<name>W4JQK4_HETIT</name>
<dbReference type="PANTHER" id="PTHR43794">
    <property type="entry name" value="AMINOHYDROLASE SSNA-RELATED"/>
    <property type="match status" value="1"/>
</dbReference>
<dbReference type="STRING" id="747525.W4JQK4"/>
<feature type="domain" description="Amidohydrolase-related" evidence="2">
    <location>
        <begin position="68"/>
        <end position="443"/>
    </location>
</feature>
<organism evidence="3 4">
    <name type="scientific">Heterobasidion irregulare (strain TC 32-1)</name>
    <dbReference type="NCBI Taxonomy" id="747525"/>
    <lineage>
        <taxon>Eukaryota</taxon>
        <taxon>Fungi</taxon>
        <taxon>Dikarya</taxon>
        <taxon>Basidiomycota</taxon>
        <taxon>Agaricomycotina</taxon>
        <taxon>Agaricomycetes</taxon>
        <taxon>Russulales</taxon>
        <taxon>Bondarzewiaceae</taxon>
        <taxon>Heterobasidion</taxon>
        <taxon>Heterobasidion annosum species complex</taxon>
    </lineage>
</organism>
<dbReference type="InterPro" id="IPR011059">
    <property type="entry name" value="Metal-dep_hydrolase_composite"/>
</dbReference>
<dbReference type="InterPro" id="IPR006680">
    <property type="entry name" value="Amidohydro-rel"/>
</dbReference>
<dbReference type="AlphaFoldDB" id="W4JQK4"/>
<accession>W4JQK4</accession>
<proteinExistence type="predicted"/>
<dbReference type="Pfam" id="PF01979">
    <property type="entry name" value="Amidohydro_1"/>
    <property type="match status" value="1"/>
</dbReference>
<dbReference type="SUPFAM" id="SSF51338">
    <property type="entry name" value="Composite domain of metallo-dependent hydrolases"/>
    <property type="match status" value="2"/>
</dbReference>
<dbReference type="InParanoid" id="W4JQK4"/>
<keyword evidence="4" id="KW-1185">Reference proteome</keyword>
<sequence>MGAITLLQNGLLATFTNADGPTATPAARRADVLIDTDRIVQVAAANSIDAAALSPPAAQVIDCSNKWIAPGFVDTHRHLWMSVVEGHEDWTLAEYLAKLSWTTASVVDADDVYIGELAGALQALHGGTTTVVDHFHCANSPEHIKKAIEAATESGLRCMLCMARQSVPSSIDPLRFDNDSAISDMQVSMLESLAQIDAGKLTRDGRVTLGLAYDVLGLNPVEDKRIVTLARSLNITPITAHFVGGPQAPAYGNKAHVWNNAGLLDGDIIFSHANGFTHRGGDENEWALLKNSGASIASTPEDELGMGHGGPVTYEAVRRGVKVGLGIDCKSIVSADMFPAMHSVLQWERGRIHALHAHTSPPKAVKYNAYSCASVFRLATLGGAEAAHAADRIGSIEPGKLADIVLYDADSINLAGCTDPFKGIVIHATAQDVDLVMVNGTIVKKNGRLLPVVTSRGAEEWPKIAARLKTRIAGIQKRLAGTDLHARYDTVAKILHYDFADEQ</sequence>
<gene>
    <name evidence="3" type="ORF">HETIRDRAFT_38032</name>
</gene>
<dbReference type="PANTHER" id="PTHR43794:SF11">
    <property type="entry name" value="AMIDOHYDROLASE-RELATED DOMAIN-CONTAINING PROTEIN"/>
    <property type="match status" value="1"/>
</dbReference>
<dbReference type="InterPro" id="IPR032466">
    <property type="entry name" value="Metal_Hydrolase"/>
</dbReference>
<dbReference type="GO" id="GO:0016810">
    <property type="term" value="F:hydrolase activity, acting on carbon-nitrogen (but not peptide) bonds"/>
    <property type="evidence" value="ECO:0007669"/>
    <property type="project" value="InterPro"/>
</dbReference>
<dbReference type="GeneID" id="20672013"/>
<dbReference type="SUPFAM" id="SSF51556">
    <property type="entry name" value="Metallo-dependent hydrolases"/>
    <property type="match status" value="1"/>
</dbReference>
<dbReference type="Gene3D" id="2.30.40.10">
    <property type="entry name" value="Urease, subunit C, domain 1"/>
    <property type="match status" value="1"/>
</dbReference>
<dbReference type="EMBL" id="KI925465">
    <property type="protein sequence ID" value="ETW75837.1"/>
    <property type="molecule type" value="Genomic_DNA"/>
</dbReference>
<dbReference type="OrthoDB" id="194468at2759"/>
<reference evidence="3 4" key="1">
    <citation type="journal article" date="2012" name="New Phytol.">
        <title>Insight into trade-off between wood decay and parasitism from the genome of a fungal forest pathogen.</title>
        <authorList>
            <person name="Olson A."/>
            <person name="Aerts A."/>
            <person name="Asiegbu F."/>
            <person name="Belbahri L."/>
            <person name="Bouzid O."/>
            <person name="Broberg A."/>
            <person name="Canback B."/>
            <person name="Coutinho P.M."/>
            <person name="Cullen D."/>
            <person name="Dalman K."/>
            <person name="Deflorio G."/>
            <person name="van Diepen L.T."/>
            <person name="Dunand C."/>
            <person name="Duplessis S."/>
            <person name="Durling M."/>
            <person name="Gonthier P."/>
            <person name="Grimwood J."/>
            <person name="Fossdal C.G."/>
            <person name="Hansson D."/>
            <person name="Henrissat B."/>
            <person name="Hietala A."/>
            <person name="Himmelstrand K."/>
            <person name="Hoffmeister D."/>
            <person name="Hogberg N."/>
            <person name="James T.Y."/>
            <person name="Karlsson M."/>
            <person name="Kohler A."/>
            <person name="Kues U."/>
            <person name="Lee Y.H."/>
            <person name="Lin Y.C."/>
            <person name="Lind M."/>
            <person name="Lindquist E."/>
            <person name="Lombard V."/>
            <person name="Lucas S."/>
            <person name="Lunden K."/>
            <person name="Morin E."/>
            <person name="Murat C."/>
            <person name="Park J."/>
            <person name="Raffaello T."/>
            <person name="Rouze P."/>
            <person name="Salamov A."/>
            <person name="Schmutz J."/>
            <person name="Solheim H."/>
            <person name="Stahlberg J."/>
            <person name="Velez H."/>
            <person name="de Vries R.P."/>
            <person name="Wiebenga A."/>
            <person name="Woodward S."/>
            <person name="Yakovlev I."/>
            <person name="Garbelotto M."/>
            <person name="Martin F."/>
            <person name="Grigoriev I.V."/>
            <person name="Stenlid J."/>
        </authorList>
    </citation>
    <scope>NUCLEOTIDE SEQUENCE [LARGE SCALE GENOMIC DNA]</scope>
    <source>
        <strain evidence="3 4">TC 32-1</strain>
    </source>
</reference>
<dbReference type="KEGG" id="hir:HETIRDRAFT_38032"/>
<evidence type="ECO:0000313" key="4">
    <source>
        <dbReference type="Proteomes" id="UP000030671"/>
    </source>
</evidence>
<dbReference type="InterPro" id="IPR050287">
    <property type="entry name" value="MTA/SAH_deaminase"/>
</dbReference>
<keyword evidence="1" id="KW-0378">Hydrolase</keyword>
<evidence type="ECO:0000256" key="1">
    <source>
        <dbReference type="ARBA" id="ARBA00022801"/>
    </source>
</evidence>
<protein>
    <recommendedName>
        <fullName evidence="2">Amidohydrolase-related domain-containing protein</fullName>
    </recommendedName>
</protein>
<dbReference type="eggNOG" id="KOG3968">
    <property type="taxonomic scope" value="Eukaryota"/>
</dbReference>